<dbReference type="GO" id="GO:0005829">
    <property type="term" value="C:cytosol"/>
    <property type="evidence" value="ECO:0007669"/>
    <property type="project" value="TreeGrafter"/>
</dbReference>
<proteinExistence type="predicted"/>
<organism evidence="8 9">
    <name type="scientific">Sulfurimonas gotlandica (strain DSM 19862 / JCM 16533 / GD1)</name>
    <dbReference type="NCBI Taxonomy" id="929558"/>
    <lineage>
        <taxon>Bacteria</taxon>
        <taxon>Pseudomonadati</taxon>
        <taxon>Campylobacterota</taxon>
        <taxon>Epsilonproteobacteria</taxon>
        <taxon>Campylobacterales</taxon>
        <taxon>Sulfurimonadaceae</taxon>
        <taxon>Sulfurimonas</taxon>
    </lineage>
</organism>
<dbReference type="PATRIC" id="fig|929558.5.peg.1300"/>
<dbReference type="Proteomes" id="UP000006431">
    <property type="component" value="Unassembled WGS sequence"/>
</dbReference>
<feature type="domain" description="Radical SAM core" evidence="7">
    <location>
        <begin position="156"/>
        <end position="379"/>
    </location>
</feature>
<evidence type="ECO:0000313" key="9">
    <source>
        <dbReference type="Proteomes" id="UP000006431"/>
    </source>
</evidence>
<keyword evidence="2" id="KW-0949">S-adenosyl-L-methionine</keyword>
<gene>
    <name evidence="8" type="ORF">SMGD1_1309</name>
</gene>
<reference evidence="8 9" key="1">
    <citation type="journal article" date="2012" name="Proc. Natl. Acad. Sci. U.S.A.">
        <title>Genome and physiology of a model Epsilonproteobacterium responsible for sulfide detoxification in marine oxygen depletion zones.</title>
        <authorList>
            <person name="Grote J."/>
            <person name="Schott T."/>
            <person name="Bruckner C.G."/>
            <person name="Glockner F.O."/>
            <person name="Jost G."/>
            <person name="Teeling H."/>
            <person name="Labrenz M."/>
            <person name="Jurgens K."/>
        </authorList>
    </citation>
    <scope>NUCLEOTIDE SEQUENCE [LARGE SCALE GENOMIC DNA]</scope>
    <source>
        <strain evidence="8 9">GD1</strain>
    </source>
</reference>
<evidence type="ECO:0000256" key="3">
    <source>
        <dbReference type="ARBA" id="ARBA00022723"/>
    </source>
</evidence>
<feature type="domain" description="B12-binding" evidence="6">
    <location>
        <begin position="1"/>
        <end position="131"/>
    </location>
</feature>
<dbReference type="PANTHER" id="PTHR43409">
    <property type="entry name" value="ANAEROBIC MAGNESIUM-PROTOPORPHYRIN IX MONOMETHYL ESTER CYCLASE-RELATED"/>
    <property type="match status" value="1"/>
</dbReference>
<dbReference type="InterPro" id="IPR051198">
    <property type="entry name" value="BchE-like"/>
</dbReference>
<dbReference type="InterPro" id="IPR007197">
    <property type="entry name" value="rSAM"/>
</dbReference>
<evidence type="ECO:0000256" key="1">
    <source>
        <dbReference type="ARBA" id="ARBA00001966"/>
    </source>
</evidence>
<evidence type="ECO:0000259" key="6">
    <source>
        <dbReference type="PROSITE" id="PS51332"/>
    </source>
</evidence>
<dbReference type="GO" id="GO:0031419">
    <property type="term" value="F:cobalamin binding"/>
    <property type="evidence" value="ECO:0007669"/>
    <property type="project" value="InterPro"/>
</dbReference>
<dbReference type="Gene3D" id="3.40.50.280">
    <property type="entry name" value="Cobalamin-binding domain"/>
    <property type="match status" value="1"/>
</dbReference>
<dbReference type="InterPro" id="IPR034466">
    <property type="entry name" value="Methyltransferase_Class_B"/>
</dbReference>
<evidence type="ECO:0000256" key="4">
    <source>
        <dbReference type="ARBA" id="ARBA00023004"/>
    </source>
</evidence>
<dbReference type="AlphaFoldDB" id="B6BH44"/>
<dbReference type="PROSITE" id="PS51332">
    <property type="entry name" value="B12_BINDING"/>
    <property type="match status" value="1"/>
</dbReference>
<evidence type="ECO:0000256" key="2">
    <source>
        <dbReference type="ARBA" id="ARBA00022691"/>
    </source>
</evidence>
<dbReference type="InterPro" id="IPR006638">
    <property type="entry name" value="Elp3/MiaA/NifB-like_rSAM"/>
</dbReference>
<dbReference type="Pfam" id="PF04055">
    <property type="entry name" value="Radical_SAM"/>
    <property type="match status" value="1"/>
</dbReference>
<evidence type="ECO:0000313" key="8">
    <source>
        <dbReference type="EMBL" id="EHP29833.1"/>
    </source>
</evidence>
<dbReference type="Pfam" id="PF02310">
    <property type="entry name" value="B12-binding"/>
    <property type="match status" value="1"/>
</dbReference>
<dbReference type="InterPro" id="IPR025288">
    <property type="entry name" value="DUF4080"/>
</dbReference>
<dbReference type="SFLD" id="SFLDG01082">
    <property type="entry name" value="B12-binding_domain_containing"/>
    <property type="match status" value="1"/>
</dbReference>
<dbReference type="STRING" id="929558.SMGD1_1309"/>
<dbReference type="EMBL" id="AFRZ01000001">
    <property type="protein sequence ID" value="EHP29833.1"/>
    <property type="molecule type" value="Genomic_DNA"/>
</dbReference>
<keyword evidence="3" id="KW-0479">Metal-binding</keyword>
<keyword evidence="4" id="KW-0408">Iron</keyword>
<dbReference type="OrthoDB" id="9804952at2"/>
<evidence type="ECO:0000256" key="5">
    <source>
        <dbReference type="ARBA" id="ARBA00023014"/>
    </source>
</evidence>
<keyword evidence="5" id="KW-0411">Iron-sulfur</keyword>
<dbReference type="SMART" id="SM00729">
    <property type="entry name" value="Elp3"/>
    <property type="match status" value="1"/>
</dbReference>
<keyword evidence="9" id="KW-1185">Reference proteome</keyword>
<dbReference type="SFLD" id="SFLDG01123">
    <property type="entry name" value="methyltransferase_(Class_B)"/>
    <property type="match status" value="1"/>
</dbReference>
<dbReference type="Gene3D" id="3.80.30.20">
    <property type="entry name" value="tm_1862 like domain"/>
    <property type="match status" value="1"/>
</dbReference>
<dbReference type="InterPro" id="IPR023404">
    <property type="entry name" value="rSAM_horseshoe"/>
</dbReference>
<dbReference type="SUPFAM" id="SSF102114">
    <property type="entry name" value="Radical SAM enzymes"/>
    <property type="match status" value="1"/>
</dbReference>
<dbReference type="GO" id="GO:0003824">
    <property type="term" value="F:catalytic activity"/>
    <property type="evidence" value="ECO:0007669"/>
    <property type="project" value="InterPro"/>
</dbReference>
<accession>B6BH44</accession>
<dbReference type="GO" id="GO:0046872">
    <property type="term" value="F:metal ion binding"/>
    <property type="evidence" value="ECO:0007669"/>
    <property type="project" value="UniProtKB-KW"/>
</dbReference>
<dbReference type="Pfam" id="PF13311">
    <property type="entry name" value="DUF4080"/>
    <property type="match status" value="1"/>
</dbReference>
<name>B6BH44_SULGG</name>
<dbReference type="InterPro" id="IPR058240">
    <property type="entry name" value="rSAM_sf"/>
</dbReference>
<dbReference type="PROSITE" id="PS51918">
    <property type="entry name" value="RADICAL_SAM"/>
    <property type="match status" value="1"/>
</dbReference>
<sequence length="499" mass="57608">MIILTTLNSRFTHSSIGLRYLYANLNELQNASKILEFSINDAVQTIAEKLLIHSPKIIGIGVYIWNAREVQELLHIIKKISPQTKVILGGPEVTHEPFRVNFDEADFIIQGEGDIAFYELCRDIINDTPIQNKIIKMALPSLKEIALPYEYYTDDDIKNRYLYVEVSRGCPFECEFCLSSMDEKVRAFDLDAVLIEFEKLWQRGARNFKFVDRTFNLNMLTANKILDFFLEKDEQYFAHFEVIPDHFPSSIKEKIKQFSEGALQLEIGIQTLNPEIAKNISRQLKLDKIKENIRFLENETHAHIHLDLIVGLPGESQDSFGANLDELVSLSSCEIQIGILKKLSGTFINRHDIEHGMVYSDVPPYDILKNSKLSFNDIQIMKRFARFWDLTYNSGNFKKSAPLLWKDSTEVFKNFYDFSAWMYSQTDSTWKISLQRLGELLFSYLKDVKKLEPEFIASVMLEDMMKLKGRAIPAYLKPFSKNFTTDAKSGTAGFNKRQG</sequence>
<comment type="cofactor">
    <cofactor evidence="1">
        <name>[4Fe-4S] cluster</name>
        <dbReference type="ChEBI" id="CHEBI:49883"/>
    </cofactor>
</comment>
<protein>
    <submittedName>
        <fullName evidence="8">Protein containing radical SAM/cobalamin binding/UPF0004 domain</fullName>
    </submittedName>
</protein>
<dbReference type="RefSeq" id="WP_008335114.1">
    <property type="nucleotide sequence ID" value="NZ_AFRZ01000001.1"/>
</dbReference>
<dbReference type="SFLD" id="SFLDS00029">
    <property type="entry name" value="Radical_SAM"/>
    <property type="match status" value="1"/>
</dbReference>
<dbReference type="HOGENOM" id="CLU_021572_1_1_7"/>
<evidence type="ECO:0000259" key="7">
    <source>
        <dbReference type="PROSITE" id="PS51918"/>
    </source>
</evidence>
<dbReference type="PANTHER" id="PTHR43409:SF16">
    <property type="entry name" value="SLR0320 PROTEIN"/>
    <property type="match status" value="1"/>
</dbReference>
<comment type="caution">
    <text evidence="8">The sequence shown here is derived from an EMBL/GenBank/DDBJ whole genome shotgun (WGS) entry which is preliminary data.</text>
</comment>
<dbReference type="InterPro" id="IPR006158">
    <property type="entry name" value="Cobalamin-bd"/>
</dbReference>
<accession>H1FRU7</accession>
<dbReference type="GO" id="GO:0051539">
    <property type="term" value="F:4 iron, 4 sulfur cluster binding"/>
    <property type="evidence" value="ECO:0007669"/>
    <property type="project" value="UniProtKB-KW"/>
</dbReference>
<dbReference type="CDD" id="cd02068">
    <property type="entry name" value="radical_SAM_B12_BD"/>
    <property type="match status" value="1"/>
</dbReference>
<dbReference type="eggNOG" id="COG1032">
    <property type="taxonomic scope" value="Bacteria"/>
</dbReference>